<proteinExistence type="predicted"/>
<evidence type="ECO:0008006" key="3">
    <source>
        <dbReference type="Google" id="ProtNLM"/>
    </source>
</evidence>
<sequence>MSGFCVLKIYRERNKNRTLITDSGHGVGCLSLLFVLPNLLQAWCPTSNYRILPPIWASVNTAIDYCGAPKCFSFAVWAPDCWGSHGHPRISARTSVKRIHSRMHSFLTIGRLTAKG</sequence>
<accession>A0AAV4Y782</accession>
<evidence type="ECO:0000313" key="1">
    <source>
        <dbReference type="EMBL" id="GIZ02749.1"/>
    </source>
</evidence>
<protein>
    <recommendedName>
        <fullName evidence="3">Secreted protein</fullName>
    </recommendedName>
</protein>
<reference evidence="1 2" key="1">
    <citation type="submission" date="2021-06" db="EMBL/GenBank/DDBJ databases">
        <title>Caerostris extrusa draft genome.</title>
        <authorList>
            <person name="Kono N."/>
            <person name="Arakawa K."/>
        </authorList>
    </citation>
    <scope>NUCLEOTIDE SEQUENCE [LARGE SCALE GENOMIC DNA]</scope>
</reference>
<gene>
    <name evidence="1" type="ORF">CEXT_34841</name>
</gene>
<dbReference type="EMBL" id="BPLR01018852">
    <property type="protein sequence ID" value="GIZ02749.1"/>
    <property type="molecule type" value="Genomic_DNA"/>
</dbReference>
<dbReference type="Proteomes" id="UP001054945">
    <property type="component" value="Unassembled WGS sequence"/>
</dbReference>
<organism evidence="1 2">
    <name type="scientific">Caerostris extrusa</name>
    <name type="common">Bark spider</name>
    <name type="synonym">Caerostris bankana</name>
    <dbReference type="NCBI Taxonomy" id="172846"/>
    <lineage>
        <taxon>Eukaryota</taxon>
        <taxon>Metazoa</taxon>
        <taxon>Ecdysozoa</taxon>
        <taxon>Arthropoda</taxon>
        <taxon>Chelicerata</taxon>
        <taxon>Arachnida</taxon>
        <taxon>Araneae</taxon>
        <taxon>Araneomorphae</taxon>
        <taxon>Entelegynae</taxon>
        <taxon>Araneoidea</taxon>
        <taxon>Araneidae</taxon>
        <taxon>Caerostris</taxon>
    </lineage>
</organism>
<dbReference type="AlphaFoldDB" id="A0AAV4Y782"/>
<evidence type="ECO:0000313" key="2">
    <source>
        <dbReference type="Proteomes" id="UP001054945"/>
    </source>
</evidence>
<comment type="caution">
    <text evidence="1">The sequence shown here is derived from an EMBL/GenBank/DDBJ whole genome shotgun (WGS) entry which is preliminary data.</text>
</comment>
<keyword evidence="2" id="KW-1185">Reference proteome</keyword>
<name>A0AAV4Y782_CAEEX</name>